<proteinExistence type="predicted"/>
<gene>
    <name evidence="3" type="ORF">PCASD_22256</name>
</gene>
<reference evidence="3 4" key="1">
    <citation type="submission" date="2017-11" db="EMBL/GenBank/DDBJ databases">
        <title>De novo assembly and phasing of dikaryotic genomes from two isolates of Puccinia coronata f. sp. avenae, the causal agent of oat crown rust.</title>
        <authorList>
            <person name="Miller M.E."/>
            <person name="Zhang Y."/>
            <person name="Omidvar V."/>
            <person name="Sperschneider J."/>
            <person name="Schwessinger B."/>
            <person name="Raley C."/>
            <person name="Palmer J.M."/>
            <person name="Garnica D."/>
            <person name="Upadhyaya N."/>
            <person name="Rathjen J."/>
            <person name="Taylor J.M."/>
            <person name="Park R.F."/>
            <person name="Dodds P.N."/>
            <person name="Hirsch C.D."/>
            <person name="Kianian S.F."/>
            <person name="Figueroa M."/>
        </authorList>
    </citation>
    <scope>NUCLEOTIDE SEQUENCE [LARGE SCALE GENOMIC DNA]</scope>
    <source>
        <strain evidence="3">12SD80</strain>
    </source>
</reference>
<organism evidence="3 4">
    <name type="scientific">Puccinia coronata f. sp. avenae</name>
    <dbReference type="NCBI Taxonomy" id="200324"/>
    <lineage>
        <taxon>Eukaryota</taxon>
        <taxon>Fungi</taxon>
        <taxon>Dikarya</taxon>
        <taxon>Basidiomycota</taxon>
        <taxon>Pucciniomycotina</taxon>
        <taxon>Pucciniomycetes</taxon>
        <taxon>Pucciniales</taxon>
        <taxon>Pucciniaceae</taxon>
        <taxon>Puccinia</taxon>
    </lineage>
</organism>
<accession>A0A2N5RZD5</accession>
<dbReference type="Pfam" id="PF07727">
    <property type="entry name" value="RVT_2"/>
    <property type="match status" value="1"/>
</dbReference>
<name>A0A2N5RZD5_9BASI</name>
<feature type="compositionally biased region" description="Polar residues" evidence="1">
    <location>
        <begin position="24"/>
        <end position="35"/>
    </location>
</feature>
<sequence length="267" mass="31115">MPVQDNDFFPKTIPVKPVKLQESPLEQQTHSNKLLSQEERDKCDSNDSQLESESEEDVQEMLTQHQQIEKEFEPPTQPQQTLQDRSQIKSPVCYGFHHHYKPNTFVLAIRCVDHKHWCEAIAKEVQSIESHGVWENYYNNPPNPLDTTWVFRIKDNCHGKPIKYKGRLCVQSFDQIHGIDYNEKFAPTGKVSTLRMLLLYSLDQNLKITQLYVQGAFLHAPLSKEVYIKTPRGVNCDPPYLKLRKALYGLKQAPKNCWSWEQFSSKV</sequence>
<feature type="compositionally biased region" description="Basic and acidic residues" evidence="1">
    <location>
        <begin position="36"/>
        <end position="45"/>
    </location>
</feature>
<dbReference type="Proteomes" id="UP000235392">
    <property type="component" value="Unassembled WGS sequence"/>
</dbReference>
<comment type="caution">
    <text evidence="3">The sequence shown here is derived from an EMBL/GenBank/DDBJ whole genome shotgun (WGS) entry which is preliminary data.</text>
</comment>
<dbReference type="AlphaFoldDB" id="A0A2N5RZD5"/>
<dbReference type="EMBL" id="PGCI01001227">
    <property type="protein sequence ID" value="PLW06367.1"/>
    <property type="molecule type" value="Genomic_DNA"/>
</dbReference>
<evidence type="ECO:0000259" key="2">
    <source>
        <dbReference type="Pfam" id="PF07727"/>
    </source>
</evidence>
<evidence type="ECO:0000313" key="3">
    <source>
        <dbReference type="EMBL" id="PLW06367.1"/>
    </source>
</evidence>
<feature type="region of interest" description="Disordered" evidence="1">
    <location>
        <begin position="1"/>
        <end position="57"/>
    </location>
</feature>
<feature type="domain" description="Reverse transcriptase Ty1/copia-type" evidence="2">
    <location>
        <begin position="143"/>
        <end position="258"/>
    </location>
</feature>
<evidence type="ECO:0000256" key="1">
    <source>
        <dbReference type="SAM" id="MobiDB-lite"/>
    </source>
</evidence>
<dbReference type="InterPro" id="IPR013103">
    <property type="entry name" value="RVT_2"/>
</dbReference>
<protein>
    <recommendedName>
        <fullName evidence="2">Reverse transcriptase Ty1/copia-type domain-containing protein</fullName>
    </recommendedName>
</protein>
<evidence type="ECO:0000313" key="4">
    <source>
        <dbReference type="Proteomes" id="UP000235392"/>
    </source>
</evidence>